<dbReference type="InterPro" id="IPR000757">
    <property type="entry name" value="Beta-glucanase-like"/>
</dbReference>
<protein>
    <recommendedName>
        <fullName evidence="2">GH16 domain-containing protein</fullName>
    </recommendedName>
</protein>
<dbReference type="Pfam" id="PF00353">
    <property type="entry name" value="HemolysinCabind"/>
    <property type="match status" value="3"/>
</dbReference>
<dbReference type="Proteomes" id="UP000481033">
    <property type="component" value="Unassembled WGS sequence"/>
</dbReference>
<dbReference type="PANTHER" id="PTHR10963:SF55">
    <property type="entry name" value="GLYCOSIDE HYDROLASE FAMILY 16 PROTEIN"/>
    <property type="match status" value="1"/>
</dbReference>
<reference evidence="3 4" key="1">
    <citation type="journal article" date="2020" name="Microb. Ecol.">
        <title>Ecogenomics of the Marine Benthic Filamentous Cyanobacterium Adonisia.</title>
        <authorList>
            <person name="Walter J.M."/>
            <person name="Coutinho F.H."/>
            <person name="Leomil L."/>
            <person name="Hargreaves P.I."/>
            <person name="Campeao M.E."/>
            <person name="Vieira V.V."/>
            <person name="Silva B.S."/>
            <person name="Fistarol G.O."/>
            <person name="Salomon P.S."/>
            <person name="Sawabe T."/>
            <person name="Mino S."/>
            <person name="Hosokawa M."/>
            <person name="Miyashita H."/>
            <person name="Maruyama F."/>
            <person name="van Verk M.C."/>
            <person name="Dutilh B.E."/>
            <person name="Thompson C.C."/>
            <person name="Thompson F.L."/>
        </authorList>
    </citation>
    <scope>NUCLEOTIDE SEQUENCE [LARGE SCALE GENOMIC DNA]</scope>
    <source>
        <strain evidence="3 4">CCMR0081</strain>
    </source>
</reference>
<dbReference type="SUPFAM" id="SSF51120">
    <property type="entry name" value="beta-Roll"/>
    <property type="match status" value="1"/>
</dbReference>
<dbReference type="PRINTS" id="PR00313">
    <property type="entry name" value="CABNDNGRPT"/>
</dbReference>
<dbReference type="GO" id="GO:0004553">
    <property type="term" value="F:hydrolase activity, hydrolyzing O-glycosyl compounds"/>
    <property type="evidence" value="ECO:0007669"/>
    <property type="project" value="InterPro"/>
</dbReference>
<dbReference type="GO" id="GO:0005975">
    <property type="term" value="P:carbohydrate metabolic process"/>
    <property type="evidence" value="ECO:0007669"/>
    <property type="project" value="InterPro"/>
</dbReference>
<dbReference type="PANTHER" id="PTHR10963">
    <property type="entry name" value="GLYCOSYL HYDROLASE-RELATED"/>
    <property type="match status" value="1"/>
</dbReference>
<accession>A0A6M0RSE3</accession>
<dbReference type="PROSITE" id="PS51762">
    <property type="entry name" value="GH16_2"/>
    <property type="match status" value="1"/>
</dbReference>
<dbReference type="InterPro" id="IPR001343">
    <property type="entry name" value="Hemolysn_Ca-bd"/>
</dbReference>
<organism evidence="3 4">
    <name type="scientific">Adonisia turfae CCMR0081</name>
    <dbReference type="NCBI Taxonomy" id="2292702"/>
    <lineage>
        <taxon>Bacteria</taxon>
        <taxon>Bacillati</taxon>
        <taxon>Cyanobacteriota</taxon>
        <taxon>Adonisia</taxon>
        <taxon>Adonisia turfae</taxon>
    </lineage>
</organism>
<dbReference type="InterPro" id="IPR050546">
    <property type="entry name" value="Glycosyl_Hydrlase_16"/>
</dbReference>
<dbReference type="SUPFAM" id="SSF49899">
    <property type="entry name" value="Concanavalin A-like lectins/glucanases"/>
    <property type="match status" value="1"/>
</dbReference>
<name>A0A6M0RSE3_9CYAN</name>
<gene>
    <name evidence="3" type="ORF">DXZ20_24695</name>
</gene>
<evidence type="ECO:0000313" key="3">
    <source>
        <dbReference type="EMBL" id="NEZ58780.1"/>
    </source>
</evidence>
<dbReference type="Gene3D" id="2.60.120.200">
    <property type="match status" value="1"/>
</dbReference>
<dbReference type="Pfam" id="PF00722">
    <property type="entry name" value="Glyco_hydro_16"/>
    <property type="match status" value="1"/>
</dbReference>
<dbReference type="CDD" id="cd08023">
    <property type="entry name" value="GH16_laminarinase_like"/>
    <property type="match status" value="1"/>
</dbReference>
<dbReference type="InterPro" id="IPR013320">
    <property type="entry name" value="ConA-like_dom_sf"/>
</dbReference>
<sequence length="481" mass="52835">MHPSLLPSRKVLIPTADDKVCVSSARAQSQCSQVKQRNKEATVMSKKFTKNKNFEVTFENTFDSVDDLSDWNTTYYYGSRTNTFNNEEQYYLDDAFQFNEDGTLSIVATRLDTPIEAFEGVDQWLLENQGKDTSFDWTSGMLSGHDKAAFQYGYIEISAQIPAGQGMWPAFWMLPTDGGWPPEIDIMEALGHDTSTIHQTVHYETESGRSMHHDQTSGTDFSEGFHTYGVEWKENKLTFYIDGQKTYTLHEDIPQETMYLLSNLAVGGWAGSPDDTTADENEYVIDYIRVYQDKKGLLEGGSGNDVLDRANGHISGLGGDDVLSLSGKGELYGGEGNDLLTGGTQSNYLVGGRHSDVIDGGRGRDVLIGVEFGDSLAGQGEVDVLIGGQGADVFKLGDATQVYYSDGDASTYGLDDYALIKDFELKGGDSIELHGRAEDYFLGAVEQGTAIFSEMENTPELIAILEGVESSAISTNSFQFV</sequence>
<feature type="domain" description="GH16" evidence="2">
    <location>
        <begin position="56"/>
        <end position="296"/>
    </location>
</feature>
<dbReference type="InterPro" id="IPR011049">
    <property type="entry name" value="Serralysin-like_metalloprot_C"/>
</dbReference>
<evidence type="ECO:0000259" key="2">
    <source>
        <dbReference type="PROSITE" id="PS51762"/>
    </source>
</evidence>
<proteinExistence type="inferred from homology"/>
<evidence type="ECO:0000256" key="1">
    <source>
        <dbReference type="ARBA" id="ARBA00006865"/>
    </source>
</evidence>
<dbReference type="Gene3D" id="2.150.10.10">
    <property type="entry name" value="Serralysin-like metalloprotease, C-terminal"/>
    <property type="match status" value="1"/>
</dbReference>
<dbReference type="GO" id="GO:0005509">
    <property type="term" value="F:calcium ion binding"/>
    <property type="evidence" value="ECO:0007669"/>
    <property type="project" value="InterPro"/>
</dbReference>
<dbReference type="AlphaFoldDB" id="A0A6M0RSE3"/>
<comment type="similarity">
    <text evidence="1">Belongs to the glycosyl hydrolase 16 family.</text>
</comment>
<evidence type="ECO:0000313" key="4">
    <source>
        <dbReference type="Proteomes" id="UP000481033"/>
    </source>
</evidence>
<dbReference type="EMBL" id="QXHD01000004">
    <property type="protein sequence ID" value="NEZ58780.1"/>
    <property type="molecule type" value="Genomic_DNA"/>
</dbReference>
<comment type="caution">
    <text evidence="3">The sequence shown here is derived from an EMBL/GenBank/DDBJ whole genome shotgun (WGS) entry which is preliminary data.</text>
</comment>
<keyword evidence="4" id="KW-1185">Reference proteome</keyword>